<reference evidence="5" key="2">
    <citation type="submission" date="2015-04" db="EMBL/GenBank/DDBJ databases">
        <title>A butyrogenic pathway from the amino acid lysine in a human gut commensal.</title>
        <authorList>
            <person name="de Vos W.M."/>
            <person name="Bui N.T.P."/>
            <person name="Plugge C.M."/>
            <person name="Ritari J."/>
        </authorList>
    </citation>
    <scope>NUCLEOTIDE SEQUENCE [LARGE SCALE GENOMIC DNA]</scope>
    <source>
        <strain evidence="5">AF211</strain>
    </source>
</reference>
<evidence type="ECO:0000256" key="1">
    <source>
        <dbReference type="SAM" id="MobiDB-lite"/>
    </source>
</evidence>
<dbReference type="PANTHER" id="PTHR21666">
    <property type="entry name" value="PEPTIDASE-RELATED"/>
    <property type="match status" value="1"/>
</dbReference>
<evidence type="ECO:0000259" key="3">
    <source>
        <dbReference type="Pfam" id="PF01551"/>
    </source>
</evidence>
<dbReference type="Proteomes" id="UP000064844">
    <property type="component" value="Chromosome"/>
</dbReference>
<reference evidence="4 5" key="1">
    <citation type="journal article" date="2015" name="Nat. Commun.">
        <title>Production of butyrate from lysine and the Amadori product fructoselysine by a human gut commensal.</title>
        <authorList>
            <person name="Bui T.P."/>
            <person name="Ritari J."/>
            <person name="Boeren S."/>
            <person name="de Waard P."/>
            <person name="Plugge C.M."/>
            <person name="de Vos W.M."/>
        </authorList>
    </citation>
    <scope>NUCLEOTIDE SEQUENCE [LARGE SCALE GENOMIC DNA]</scope>
    <source>
        <strain evidence="4 5">AF211</strain>
    </source>
</reference>
<keyword evidence="2" id="KW-0472">Membrane</keyword>
<feature type="compositionally biased region" description="Pro residues" evidence="1">
    <location>
        <begin position="181"/>
        <end position="194"/>
    </location>
</feature>
<dbReference type="EMBL" id="CP011307">
    <property type="protein sequence ID" value="ALP93966.1"/>
    <property type="molecule type" value="Genomic_DNA"/>
</dbReference>
<dbReference type="KEGG" id="ibu:IB211_01575"/>
<keyword evidence="2" id="KW-1133">Transmembrane helix</keyword>
<dbReference type="CDD" id="cd12797">
    <property type="entry name" value="M23_peptidase"/>
    <property type="match status" value="1"/>
</dbReference>
<feature type="transmembrane region" description="Helical" evidence="2">
    <location>
        <begin position="39"/>
        <end position="59"/>
    </location>
</feature>
<dbReference type="Gene3D" id="2.70.70.10">
    <property type="entry name" value="Glucose Permease (Domain IIA)"/>
    <property type="match status" value="1"/>
</dbReference>
<dbReference type="GO" id="GO:0004222">
    <property type="term" value="F:metalloendopeptidase activity"/>
    <property type="evidence" value="ECO:0007669"/>
    <property type="project" value="TreeGrafter"/>
</dbReference>
<feature type="compositionally biased region" description="Low complexity" evidence="1">
    <location>
        <begin position="156"/>
        <end position="175"/>
    </location>
</feature>
<dbReference type="InterPro" id="IPR050570">
    <property type="entry name" value="Cell_wall_metabolism_enzyme"/>
</dbReference>
<protein>
    <recommendedName>
        <fullName evidence="3">M23ase beta-sheet core domain-containing protein</fullName>
    </recommendedName>
</protein>
<dbReference type="STRING" id="1297617.IB211_01575"/>
<keyword evidence="2" id="KW-0812">Transmembrane</keyword>
<evidence type="ECO:0000313" key="5">
    <source>
        <dbReference type="Proteomes" id="UP000064844"/>
    </source>
</evidence>
<dbReference type="Pfam" id="PF01551">
    <property type="entry name" value="Peptidase_M23"/>
    <property type="match status" value="1"/>
</dbReference>
<dbReference type="PANTHER" id="PTHR21666:SF285">
    <property type="entry name" value="M23 FAMILY METALLOPEPTIDASE"/>
    <property type="match status" value="1"/>
</dbReference>
<evidence type="ECO:0000313" key="4">
    <source>
        <dbReference type="EMBL" id="ALP93966.1"/>
    </source>
</evidence>
<dbReference type="AlphaFoldDB" id="A0A0S2W3Q3"/>
<dbReference type="SUPFAM" id="SSF51261">
    <property type="entry name" value="Duplicated hybrid motif"/>
    <property type="match status" value="1"/>
</dbReference>
<feature type="region of interest" description="Disordered" evidence="1">
    <location>
        <begin position="153"/>
        <end position="199"/>
    </location>
</feature>
<gene>
    <name evidence="4" type="ORF">IB211_01575</name>
</gene>
<organism evidence="4 5">
    <name type="scientific">Intestinimonas butyriciproducens</name>
    <dbReference type="NCBI Taxonomy" id="1297617"/>
    <lineage>
        <taxon>Bacteria</taxon>
        <taxon>Bacillati</taxon>
        <taxon>Bacillota</taxon>
        <taxon>Clostridia</taxon>
        <taxon>Eubacteriales</taxon>
        <taxon>Intestinimonas</taxon>
    </lineage>
</organism>
<dbReference type="PATRIC" id="fig|1297617.4.peg.1615"/>
<accession>A0A0S2W3Q3</accession>
<dbReference type="InterPro" id="IPR016047">
    <property type="entry name" value="M23ase_b-sheet_dom"/>
</dbReference>
<keyword evidence="5" id="KW-1185">Reference proteome</keyword>
<evidence type="ECO:0000256" key="2">
    <source>
        <dbReference type="SAM" id="Phobius"/>
    </source>
</evidence>
<proteinExistence type="predicted"/>
<name>A0A0S2W3Q3_9FIRM</name>
<dbReference type="eggNOG" id="COG0739">
    <property type="taxonomic scope" value="Bacteria"/>
</dbReference>
<dbReference type="RefSeq" id="WP_058117665.1">
    <property type="nucleotide sequence ID" value="NZ_CP011307.1"/>
</dbReference>
<dbReference type="InterPro" id="IPR011055">
    <property type="entry name" value="Dup_hybrid_motif"/>
</dbReference>
<feature type="domain" description="M23ase beta-sheet core" evidence="3">
    <location>
        <begin position="233"/>
        <end position="328"/>
    </location>
</feature>
<sequence>MESVYTRETVRRRSAARASVHGKKRRSGVALAPRERRRLLQLCICTVLFLVVFLGRGVFPERLEVVRGELLEVIRSDADFEAAFTNLGRAIERREPVAEALGTLWTDIFSAGGGREPYVATMENTPFYQQEREFLRSNPDALQSMARRLGLSFQASETPTSTKEPESETSQPESSAQATLPPEPAPVYTGPPLPDNATMEQLPLGLEETAAPVMSAVSSAYGWREHPIEGGEKFHAGVDLAAPYGDPIGAFADGVVDYIGESPAYGLYLQLRHDGGVTSFYAHCSKLCVQQGQTVTLGEKIAEVGDTGETTGAHLHFELRLDGELLNPLYYIETE</sequence>